<dbReference type="Proteomes" id="UP000275408">
    <property type="component" value="Unassembled WGS sequence"/>
</dbReference>
<dbReference type="AlphaFoldDB" id="A0A3M6TAM7"/>
<name>A0A3M6TAM7_POCDA</name>
<dbReference type="OrthoDB" id="5948066at2759"/>
<accession>A0A3M6TAM7</accession>
<organism evidence="2 3">
    <name type="scientific">Pocillopora damicornis</name>
    <name type="common">Cauliflower coral</name>
    <name type="synonym">Millepora damicornis</name>
    <dbReference type="NCBI Taxonomy" id="46731"/>
    <lineage>
        <taxon>Eukaryota</taxon>
        <taxon>Metazoa</taxon>
        <taxon>Cnidaria</taxon>
        <taxon>Anthozoa</taxon>
        <taxon>Hexacorallia</taxon>
        <taxon>Scleractinia</taxon>
        <taxon>Astrocoeniina</taxon>
        <taxon>Pocilloporidae</taxon>
        <taxon>Pocillopora</taxon>
    </lineage>
</organism>
<comment type="caution">
    <text evidence="2">The sequence shown here is derived from an EMBL/GenBank/DDBJ whole genome shotgun (WGS) entry which is preliminary data.</text>
</comment>
<protein>
    <submittedName>
        <fullName evidence="2">Uncharacterized protein</fullName>
    </submittedName>
</protein>
<dbReference type="EMBL" id="RCHS01004001">
    <property type="protein sequence ID" value="RMX38450.1"/>
    <property type="molecule type" value="Genomic_DNA"/>
</dbReference>
<evidence type="ECO:0000313" key="2">
    <source>
        <dbReference type="EMBL" id="RMX38450.1"/>
    </source>
</evidence>
<keyword evidence="3" id="KW-1185">Reference proteome</keyword>
<gene>
    <name evidence="2" type="ORF">pdam_00016271</name>
</gene>
<sequence length="115" mass="12872">MAIGAENVDSSCGLNFRLREVLRRATKLSAIVTGVKQGAGESKVTAYPNTFEDWGWRGCDWKLAGSWCMCYNENRDQRKTVWSLPNRDAPTHKASTKSADKKGRRLMSPKYTAGK</sequence>
<reference evidence="2 3" key="1">
    <citation type="journal article" date="2018" name="Sci. Rep.">
        <title>Comparative analysis of the Pocillopora damicornis genome highlights role of immune system in coral evolution.</title>
        <authorList>
            <person name="Cunning R."/>
            <person name="Bay R.A."/>
            <person name="Gillette P."/>
            <person name="Baker A.C."/>
            <person name="Traylor-Knowles N."/>
        </authorList>
    </citation>
    <scope>NUCLEOTIDE SEQUENCE [LARGE SCALE GENOMIC DNA]</scope>
    <source>
        <strain evidence="2">RSMAS</strain>
        <tissue evidence="2">Whole animal</tissue>
    </source>
</reference>
<evidence type="ECO:0000256" key="1">
    <source>
        <dbReference type="SAM" id="MobiDB-lite"/>
    </source>
</evidence>
<evidence type="ECO:0000313" key="3">
    <source>
        <dbReference type="Proteomes" id="UP000275408"/>
    </source>
</evidence>
<proteinExistence type="predicted"/>
<feature type="region of interest" description="Disordered" evidence="1">
    <location>
        <begin position="81"/>
        <end position="115"/>
    </location>
</feature>